<evidence type="ECO:0000313" key="6">
    <source>
        <dbReference type="Proteomes" id="UP000772181"/>
    </source>
</evidence>
<keyword evidence="2 3" id="KW-0732">Signal</keyword>
<dbReference type="InterPro" id="IPR030678">
    <property type="entry name" value="Peptide/Ni-bd"/>
</dbReference>
<dbReference type="InterPro" id="IPR039424">
    <property type="entry name" value="SBP_5"/>
</dbReference>
<dbReference type="PANTHER" id="PTHR30290">
    <property type="entry name" value="PERIPLASMIC BINDING COMPONENT OF ABC TRANSPORTER"/>
    <property type="match status" value="1"/>
</dbReference>
<evidence type="ECO:0000256" key="3">
    <source>
        <dbReference type="SAM" id="SignalP"/>
    </source>
</evidence>
<dbReference type="Gene3D" id="3.10.105.10">
    <property type="entry name" value="Dipeptide-binding Protein, Domain 3"/>
    <property type="match status" value="1"/>
</dbReference>
<protein>
    <submittedName>
        <fullName evidence="5">ABC transporter substrate-binding protein</fullName>
    </submittedName>
</protein>
<dbReference type="GO" id="GO:1904680">
    <property type="term" value="F:peptide transmembrane transporter activity"/>
    <property type="evidence" value="ECO:0007669"/>
    <property type="project" value="TreeGrafter"/>
</dbReference>
<proteinExistence type="inferred from homology"/>
<dbReference type="PIRSF" id="PIRSF002741">
    <property type="entry name" value="MppA"/>
    <property type="match status" value="1"/>
</dbReference>
<dbReference type="GO" id="GO:0015833">
    <property type="term" value="P:peptide transport"/>
    <property type="evidence" value="ECO:0007669"/>
    <property type="project" value="TreeGrafter"/>
</dbReference>
<name>A0A933GMN8_UNCTE</name>
<dbReference type="Proteomes" id="UP000772181">
    <property type="component" value="Unassembled WGS sequence"/>
</dbReference>
<feature type="signal peptide" evidence="3">
    <location>
        <begin position="1"/>
        <end position="47"/>
    </location>
</feature>
<dbReference type="EMBL" id="JACQWF010000338">
    <property type="protein sequence ID" value="MBI4596231.1"/>
    <property type="molecule type" value="Genomic_DNA"/>
</dbReference>
<feature type="domain" description="Solute-binding protein family 5" evidence="4">
    <location>
        <begin position="106"/>
        <end position="468"/>
    </location>
</feature>
<dbReference type="InterPro" id="IPR006311">
    <property type="entry name" value="TAT_signal"/>
</dbReference>
<dbReference type="InterPro" id="IPR000914">
    <property type="entry name" value="SBP_5_dom"/>
</dbReference>
<dbReference type="Pfam" id="PF00496">
    <property type="entry name" value="SBP_bac_5"/>
    <property type="match status" value="1"/>
</dbReference>
<organism evidence="5 6">
    <name type="scientific">Tectimicrobiota bacterium</name>
    <dbReference type="NCBI Taxonomy" id="2528274"/>
    <lineage>
        <taxon>Bacteria</taxon>
        <taxon>Pseudomonadati</taxon>
        <taxon>Nitrospinota/Tectimicrobiota group</taxon>
        <taxon>Candidatus Tectimicrobiota</taxon>
    </lineage>
</organism>
<dbReference type="PROSITE" id="PS51318">
    <property type="entry name" value="TAT"/>
    <property type="match status" value="1"/>
</dbReference>
<gene>
    <name evidence="5" type="ORF">HY730_07655</name>
</gene>
<dbReference type="AlphaFoldDB" id="A0A933GMN8"/>
<dbReference type="Gene3D" id="3.40.190.10">
    <property type="entry name" value="Periplasmic binding protein-like II"/>
    <property type="match status" value="1"/>
</dbReference>
<accession>A0A933GMN8</accession>
<evidence type="ECO:0000256" key="1">
    <source>
        <dbReference type="ARBA" id="ARBA00005695"/>
    </source>
</evidence>
<feature type="chain" id="PRO_5036816229" evidence="3">
    <location>
        <begin position="48"/>
        <end position="552"/>
    </location>
</feature>
<dbReference type="CDD" id="cd00995">
    <property type="entry name" value="PBP2_NikA_DppA_OppA_like"/>
    <property type="match status" value="1"/>
</dbReference>
<dbReference type="PANTHER" id="PTHR30290:SF38">
    <property type="entry name" value="D,D-DIPEPTIDE-BINDING PERIPLASMIC PROTEIN DDPA-RELATED"/>
    <property type="match status" value="1"/>
</dbReference>
<comment type="caution">
    <text evidence="5">The sequence shown here is derived from an EMBL/GenBank/DDBJ whole genome shotgun (WGS) entry which is preliminary data.</text>
</comment>
<dbReference type="GO" id="GO:0043190">
    <property type="term" value="C:ATP-binding cassette (ABC) transporter complex"/>
    <property type="evidence" value="ECO:0007669"/>
    <property type="project" value="InterPro"/>
</dbReference>
<reference evidence="5" key="1">
    <citation type="submission" date="2020-07" db="EMBL/GenBank/DDBJ databases">
        <title>Huge and variable diversity of episymbiotic CPR bacteria and DPANN archaea in groundwater ecosystems.</title>
        <authorList>
            <person name="He C.Y."/>
            <person name="Keren R."/>
            <person name="Whittaker M."/>
            <person name="Farag I.F."/>
            <person name="Doudna J."/>
            <person name="Cate J.H.D."/>
            <person name="Banfield J.F."/>
        </authorList>
    </citation>
    <scope>NUCLEOTIDE SEQUENCE</scope>
    <source>
        <strain evidence="5">NC_groundwater_1482_Ag_S-0.65um_47_24</strain>
    </source>
</reference>
<sequence length="552" mass="61785">MCKDHENWFQIPIAPLYRRRFLKSGLRAGLGLALSSPLLGLANQALAQTSPGKDDQPQPGGVLTYRLAGDPPNFDPISNATYMIHHAIAPIYNNIVMFDPMDRNRVIGELAHKWEISPDGKIYTFHLIKGVKFHDGKPCTAADVKFTYDLIRNPPQGVVSLRKIALAVIDGIETPDEYTVRFVLKRPAPSMLNILAQGYFSVLPKHIIEAKGDMKKDAIGTGPFKLKNYTRGVSIELVRNPDYHLKGRPYLDGITFFIIPDPGTAFANFRTGQLHFYMMTGDEARQAEKEFGDKVAIQKGPLVIFFNLNFNGRRKPWDDLRVRQAVSLAIDRSEALKVVTMGDGDIGGLMPPSGIWALPPAELEKIPGYGKDTTANISAAKKLLAEAGYANGFATTLLTRKGSDFEPFSVFLKDQLGKIGIEAKLDVQETASAYDSLNKRNFDLAPWAQGTALDDPDAFFGEFYTCNAIRNYSGICSKEVDELFDKQSQTMDLEERKKLVHQMEKAALMNFSNVMIYHQWRFVGLSARARNYKIHSSLFNNQRLQDVWLAKK</sequence>
<evidence type="ECO:0000256" key="2">
    <source>
        <dbReference type="ARBA" id="ARBA00022729"/>
    </source>
</evidence>
<evidence type="ECO:0000259" key="4">
    <source>
        <dbReference type="Pfam" id="PF00496"/>
    </source>
</evidence>
<evidence type="ECO:0000313" key="5">
    <source>
        <dbReference type="EMBL" id="MBI4596231.1"/>
    </source>
</evidence>
<dbReference type="SUPFAM" id="SSF53850">
    <property type="entry name" value="Periplasmic binding protein-like II"/>
    <property type="match status" value="1"/>
</dbReference>
<comment type="similarity">
    <text evidence="1">Belongs to the bacterial solute-binding protein 5 family.</text>
</comment>
<dbReference type="GO" id="GO:0030288">
    <property type="term" value="C:outer membrane-bounded periplasmic space"/>
    <property type="evidence" value="ECO:0007669"/>
    <property type="project" value="UniProtKB-ARBA"/>
</dbReference>